<keyword evidence="2" id="KW-1185">Reference proteome</keyword>
<evidence type="ECO:0000313" key="2">
    <source>
        <dbReference type="Proteomes" id="UP001500190"/>
    </source>
</evidence>
<proteinExistence type="predicted"/>
<protein>
    <submittedName>
        <fullName evidence="1">Uncharacterized protein</fullName>
    </submittedName>
</protein>
<gene>
    <name evidence="1" type="ORF">GCM10009742_47190</name>
</gene>
<dbReference type="Proteomes" id="UP001500190">
    <property type="component" value="Unassembled WGS sequence"/>
</dbReference>
<comment type="caution">
    <text evidence="1">The sequence shown here is derived from an EMBL/GenBank/DDBJ whole genome shotgun (WGS) entry which is preliminary data.</text>
</comment>
<sequence>MSGEMQAQWATLDDLLGMEALAARPVGDRIGRLVFYGRCSTEDNQDPKSSLAWQPGEAERFVEPLGGRDRRGVLRYRAVALAAVGAAR</sequence>
<accession>A0ABN2E4S0</accession>
<dbReference type="RefSeq" id="WP_344194856.1">
    <property type="nucleotide sequence ID" value="NZ_BAAAND010000008.1"/>
</dbReference>
<evidence type="ECO:0000313" key="1">
    <source>
        <dbReference type="EMBL" id="GAA1595043.1"/>
    </source>
</evidence>
<organism evidence="1 2">
    <name type="scientific">Kribbella karoonensis</name>
    <dbReference type="NCBI Taxonomy" id="324851"/>
    <lineage>
        <taxon>Bacteria</taxon>
        <taxon>Bacillati</taxon>
        <taxon>Actinomycetota</taxon>
        <taxon>Actinomycetes</taxon>
        <taxon>Propionibacteriales</taxon>
        <taxon>Kribbellaceae</taxon>
        <taxon>Kribbella</taxon>
    </lineage>
</organism>
<name>A0ABN2E4S0_9ACTN</name>
<dbReference type="EMBL" id="BAAAND010000008">
    <property type="protein sequence ID" value="GAA1595043.1"/>
    <property type="molecule type" value="Genomic_DNA"/>
</dbReference>
<reference evidence="1 2" key="1">
    <citation type="journal article" date="2019" name="Int. J. Syst. Evol. Microbiol.">
        <title>The Global Catalogue of Microorganisms (GCM) 10K type strain sequencing project: providing services to taxonomists for standard genome sequencing and annotation.</title>
        <authorList>
            <consortium name="The Broad Institute Genomics Platform"/>
            <consortium name="The Broad Institute Genome Sequencing Center for Infectious Disease"/>
            <person name="Wu L."/>
            <person name="Ma J."/>
        </authorList>
    </citation>
    <scope>NUCLEOTIDE SEQUENCE [LARGE SCALE GENOMIC DNA]</scope>
    <source>
        <strain evidence="1 2">JCM 14304</strain>
    </source>
</reference>